<name>A0ABV5YGU4_9ACTN</name>
<reference evidence="1 2" key="1">
    <citation type="submission" date="2024-09" db="EMBL/GenBank/DDBJ databases">
        <authorList>
            <person name="Sun Q."/>
            <person name="Mori K."/>
        </authorList>
    </citation>
    <scope>NUCLEOTIDE SEQUENCE [LARGE SCALE GENOMIC DNA]</scope>
    <source>
        <strain evidence="1 2">TBRC 0563</strain>
    </source>
</reference>
<organism evidence="1 2">
    <name type="scientific">Actinoallomurus acaciae</name>
    <dbReference type="NCBI Taxonomy" id="502577"/>
    <lineage>
        <taxon>Bacteria</taxon>
        <taxon>Bacillati</taxon>
        <taxon>Actinomycetota</taxon>
        <taxon>Actinomycetes</taxon>
        <taxon>Streptosporangiales</taxon>
        <taxon>Thermomonosporaceae</taxon>
        <taxon>Actinoallomurus</taxon>
    </lineage>
</organism>
<gene>
    <name evidence="1" type="ORF">ACFFNX_18970</name>
</gene>
<evidence type="ECO:0000313" key="2">
    <source>
        <dbReference type="Proteomes" id="UP001589627"/>
    </source>
</evidence>
<protein>
    <submittedName>
        <fullName evidence="1">Uncharacterized protein</fullName>
    </submittedName>
</protein>
<keyword evidence="2" id="KW-1185">Reference proteome</keyword>
<evidence type="ECO:0000313" key="1">
    <source>
        <dbReference type="EMBL" id="MFB9834268.1"/>
    </source>
</evidence>
<dbReference type="EMBL" id="JBHLZP010000129">
    <property type="protein sequence ID" value="MFB9834268.1"/>
    <property type="molecule type" value="Genomic_DNA"/>
</dbReference>
<feature type="non-terminal residue" evidence="1">
    <location>
        <position position="130"/>
    </location>
</feature>
<dbReference type="Proteomes" id="UP001589627">
    <property type="component" value="Unassembled WGS sequence"/>
</dbReference>
<proteinExistence type="predicted"/>
<dbReference type="RefSeq" id="WP_378203546.1">
    <property type="nucleotide sequence ID" value="NZ_JBHLZP010000129.1"/>
</dbReference>
<accession>A0ABV5YGU4</accession>
<sequence>MGERPDIDRHTVTPSRIVLAPTSTESFWPLRLYRRLMPRALRSRVARWVSPEVRNRFLLKASAGGPLRRLTDRRTILWYHLRHRRLVAPADRGLARTRGRVRLAEIRAGLTPSFARRETLDLVCASLTAA</sequence>
<comment type="caution">
    <text evidence="1">The sequence shown here is derived from an EMBL/GenBank/DDBJ whole genome shotgun (WGS) entry which is preliminary data.</text>
</comment>